<dbReference type="Proteomes" id="UP000198210">
    <property type="component" value="Chromosome I"/>
</dbReference>
<evidence type="ECO:0000256" key="5">
    <source>
        <dbReference type="ARBA" id="ARBA00022989"/>
    </source>
</evidence>
<feature type="transmembrane region" description="Helical" evidence="7">
    <location>
        <begin position="13"/>
        <end position="34"/>
    </location>
</feature>
<dbReference type="RefSeq" id="WP_157743690.1">
    <property type="nucleotide sequence ID" value="NZ_JBHLYF010000018.1"/>
</dbReference>
<evidence type="ECO:0000313" key="9">
    <source>
        <dbReference type="EMBL" id="SCG54209.1"/>
    </source>
</evidence>
<name>A0A1C5I7U9_9ACTN</name>
<dbReference type="EMBL" id="LT607751">
    <property type="protein sequence ID" value="SCG54209.1"/>
    <property type="molecule type" value="Genomic_DNA"/>
</dbReference>
<evidence type="ECO:0000256" key="3">
    <source>
        <dbReference type="ARBA" id="ARBA00022475"/>
    </source>
</evidence>
<evidence type="ECO:0000259" key="8">
    <source>
        <dbReference type="Pfam" id="PF04239"/>
    </source>
</evidence>
<keyword evidence="3" id="KW-1003">Cell membrane</keyword>
<gene>
    <name evidence="9" type="ORF">GA0074704_3026</name>
</gene>
<evidence type="ECO:0000256" key="7">
    <source>
        <dbReference type="SAM" id="Phobius"/>
    </source>
</evidence>
<keyword evidence="10" id="KW-1185">Reference proteome</keyword>
<dbReference type="PANTHER" id="PTHR34582:SF6">
    <property type="entry name" value="UPF0702 TRANSMEMBRANE PROTEIN YCAP"/>
    <property type="match status" value="1"/>
</dbReference>
<sequence>MNGIDALIGHPGWLGWVALKAFLLYVTAVLGLRVGGRRTLADLSPYDFVAAVAIGAIVGRLPSAPDASYLSGAVTLLAILAAHALITWVRLRPAGRRLIEQGPVVVVARGQVLWGNLHRSGITRSDLDALLREHGVADPAGVHLAVLEGRGRLSVLSRERSG</sequence>
<dbReference type="InterPro" id="IPR007353">
    <property type="entry name" value="DUF421"/>
</dbReference>
<evidence type="ECO:0000313" key="10">
    <source>
        <dbReference type="Proteomes" id="UP000198210"/>
    </source>
</evidence>
<feature type="domain" description="YetF C-terminal" evidence="8">
    <location>
        <begin position="96"/>
        <end position="159"/>
    </location>
</feature>
<evidence type="ECO:0000256" key="4">
    <source>
        <dbReference type="ARBA" id="ARBA00022692"/>
    </source>
</evidence>
<dbReference type="PANTHER" id="PTHR34582">
    <property type="entry name" value="UPF0702 TRANSMEMBRANE PROTEIN YCAP"/>
    <property type="match status" value="1"/>
</dbReference>
<dbReference type="InterPro" id="IPR023090">
    <property type="entry name" value="UPF0702_alpha/beta_dom_sf"/>
</dbReference>
<keyword evidence="5 7" id="KW-1133">Transmembrane helix</keyword>
<dbReference type="AlphaFoldDB" id="A0A1C5I7U9"/>
<evidence type="ECO:0000256" key="2">
    <source>
        <dbReference type="ARBA" id="ARBA00006448"/>
    </source>
</evidence>
<feature type="transmembrane region" description="Helical" evidence="7">
    <location>
        <begin position="69"/>
        <end position="89"/>
    </location>
</feature>
<dbReference type="GO" id="GO:0005886">
    <property type="term" value="C:plasma membrane"/>
    <property type="evidence" value="ECO:0007669"/>
    <property type="project" value="UniProtKB-SubCell"/>
</dbReference>
<evidence type="ECO:0000256" key="6">
    <source>
        <dbReference type="ARBA" id="ARBA00023136"/>
    </source>
</evidence>
<proteinExistence type="inferred from homology"/>
<organism evidence="9 10">
    <name type="scientific">Micromonospora siamensis</name>
    <dbReference type="NCBI Taxonomy" id="299152"/>
    <lineage>
        <taxon>Bacteria</taxon>
        <taxon>Bacillati</taxon>
        <taxon>Actinomycetota</taxon>
        <taxon>Actinomycetes</taxon>
        <taxon>Micromonosporales</taxon>
        <taxon>Micromonosporaceae</taxon>
        <taxon>Micromonospora</taxon>
    </lineage>
</organism>
<reference evidence="9 10" key="1">
    <citation type="submission" date="2016-06" db="EMBL/GenBank/DDBJ databases">
        <authorList>
            <person name="Kjaerup R.B."/>
            <person name="Dalgaard T.S."/>
            <person name="Juul-Madsen H.R."/>
        </authorList>
    </citation>
    <scope>NUCLEOTIDE SEQUENCE [LARGE SCALE GENOMIC DNA]</scope>
    <source>
        <strain evidence="9 10">DSM 45097</strain>
    </source>
</reference>
<keyword evidence="4 7" id="KW-0812">Transmembrane</keyword>
<dbReference type="Pfam" id="PF04239">
    <property type="entry name" value="DUF421"/>
    <property type="match status" value="1"/>
</dbReference>
<keyword evidence="6 7" id="KW-0472">Membrane</keyword>
<comment type="similarity">
    <text evidence="2">Belongs to the UPF0702 family.</text>
</comment>
<evidence type="ECO:0000256" key="1">
    <source>
        <dbReference type="ARBA" id="ARBA00004651"/>
    </source>
</evidence>
<dbReference type="Gene3D" id="3.30.240.20">
    <property type="entry name" value="bsu07140 like domains"/>
    <property type="match status" value="1"/>
</dbReference>
<accession>A0A1C5I7U9</accession>
<protein>
    <recommendedName>
        <fullName evidence="8">YetF C-terminal domain-containing protein</fullName>
    </recommendedName>
</protein>
<comment type="subcellular location">
    <subcellularLocation>
        <location evidence="1">Cell membrane</location>
        <topology evidence="1">Multi-pass membrane protein</topology>
    </subcellularLocation>
</comment>